<dbReference type="SMART" id="SM00382">
    <property type="entry name" value="AAA"/>
    <property type="match status" value="2"/>
</dbReference>
<keyword evidence="1" id="KW-0677">Repeat</keyword>
<dbReference type="GO" id="GO:0005524">
    <property type="term" value="F:ATP binding"/>
    <property type="evidence" value="ECO:0007669"/>
    <property type="project" value="UniProtKB-KW"/>
</dbReference>
<dbReference type="CDD" id="cd03221">
    <property type="entry name" value="ABCF_EF-3"/>
    <property type="match status" value="2"/>
</dbReference>
<reference evidence="6 7" key="1">
    <citation type="submission" date="2023-06" db="EMBL/GenBank/DDBJ databases">
        <title>Alteromonas sp. ASW11-36 isolated from intertidal sand.</title>
        <authorList>
            <person name="Li Y."/>
        </authorList>
    </citation>
    <scope>NUCLEOTIDE SEQUENCE [LARGE SCALE GENOMIC DNA]</scope>
    <source>
        <strain evidence="6 7">ASW11-36</strain>
    </source>
</reference>
<dbReference type="PROSITE" id="PS50893">
    <property type="entry name" value="ABC_TRANSPORTER_2"/>
    <property type="match status" value="2"/>
</dbReference>
<dbReference type="InterPro" id="IPR027417">
    <property type="entry name" value="P-loop_NTPase"/>
</dbReference>
<protein>
    <submittedName>
        <fullName evidence="6">ATP-binding cassette domain-containing protein</fullName>
    </submittedName>
</protein>
<evidence type="ECO:0000256" key="3">
    <source>
        <dbReference type="ARBA" id="ARBA00022840"/>
    </source>
</evidence>
<evidence type="ECO:0000313" key="6">
    <source>
        <dbReference type="EMBL" id="MDM7862063.1"/>
    </source>
</evidence>
<keyword evidence="2" id="KW-0547">Nucleotide-binding</keyword>
<keyword evidence="3 6" id="KW-0067">ATP-binding</keyword>
<evidence type="ECO:0000256" key="1">
    <source>
        <dbReference type="ARBA" id="ARBA00022737"/>
    </source>
</evidence>
<accession>A0ABT7T0U1</accession>
<keyword evidence="7" id="KW-1185">Reference proteome</keyword>
<feature type="domain" description="ABC transporter" evidence="5">
    <location>
        <begin position="2"/>
        <end position="246"/>
    </location>
</feature>
<dbReference type="Pfam" id="PF12848">
    <property type="entry name" value="ABC_tran_Xtn"/>
    <property type="match status" value="1"/>
</dbReference>
<feature type="domain" description="ABC transporter" evidence="5">
    <location>
        <begin position="313"/>
        <end position="527"/>
    </location>
</feature>
<comment type="caution">
    <text evidence="6">The sequence shown here is derived from an EMBL/GenBank/DDBJ whole genome shotgun (WGS) entry which is preliminary data.</text>
</comment>
<dbReference type="InterPro" id="IPR050611">
    <property type="entry name" value="ABCF"/>
</dbReference>
<sequence length="638" mass="71248">MIKLTDISLMRGTKVLLENVSVEISPRQKVALIGANGCGKSSLFAMLRGELGTESGELRIPKAWRIVAVAQEVEANDRAAIEYVIDGDTHLRNLQQQLAQYEQSENGAKVAEIHTALEEAGVYEVEARAATILAGLGFSQAQLRQPVSAFSGGWQMRLNLAQALLCPSDLLLLDEPTNHLDLDAVIWLEKWLQRYTGTLLLISHDKAFIDNCVEKILSVEQQQLIGYTGNYSAYEKQKAERIRLQALEYDKQQDKIAHLQSFIDRFKAKASKAKQAQSRIKQLERMETLLPVHSQSPFNFSFAPPAKLPNPLVSMEQVKVGYEQTVILNQVKLNLVPGSRIGLLGRNGAGKSTLIKLLAGDKQPMSGRYDLSAGLNVGYFAQHQLEYLDLQASALTHIQRLDQKATEQSIRDFLGGFNFHGDNALSPVAPFSGGEKARLVLAMIVYQKPNLLLLDEPTNHLDLEMREALNLALQSFEGAMILVSHDRSLLNSVCEEFYLVNAGTVEQFNGDLEDYRQWLADDEKATKADTVDNQKEEKSPAQDRKVQKRLAAEFRQATAPLRKRIAAAEQKMAKLQLELEQLQTQLADPSLYQDDQKQTLKDLITVESQAKQALTNLEEAWLLDQEELEQLSAEFDAG</sequence>
<dbReference type="EMBL" id="JAUCBP010000013">
    <property type="protein sequence ID" value="MDM7862063.1"/>
    <property type="molecule type" value="Genomic_DNA"/>
</dbReference>
<proteinExistence type="predicted"/>
<feature type="coiled-coil region" evidence="4">
    <location>
        <begin position="565"/>
        <end position="620"/>
    </location>
</feature>
<evidence type="ECO:0000256" key="2">
    <source>
        <dbReference type="ARBA" id="ARBA00022741"/>
    </source>
</evidence>
<dbReference type="RefSeq" id="WP_289366815.1">
    <property type="nucleotide sequence ID" value="NZ_JAUCBP010000013.1"/>
</dbReference>
<dbReference type="Pfam" id="PF00005">
    <property type="entry name" value="ABC_tran"/>
    <property type="match status" value="2"/>
</dbReference>
<dbReference type="PROSITE" id="PS00211">
    <property type="entry name" value="ABC_TRANSPORTER_1"/>
    <property type="match status" value="2"/>
</dbReference>
<dbReference type="SUPFAM" id="SSF52540">
    <property type="entry name" value="P-loop containing nucleoside triphosphate hydrolases"/>
    <property type="match status" value="2"/>
</dbReference>
<dbReference type="InterPro" id="IPR003439">
    <property type="entry name" value="ABC_transporter-like_ATP-bd"/>
</dbReference>
<dbReference type="Proteomes" id="UP001234343">
    <property type="component" value="Unassembled WGS sequence"/>
</dbReference>
<organism evidence="6 7">
    <name type="scientific">Alteromonas arenosi</name>
    <dbReference type="NCBI Taxonomy" id="3055817"/>
    <lineage>
        <taxon>Bacteria</taxon>
        <taxon>Pseudomonadati</taxon>
        <taxon>Pseudomonadota</taxon>
        <taxon>Gammaproteobacteria</taxon>
        <taxon>Alteromonadales</taxon>
        <taxon>Alteromonadaceae</taxon>
        <taxon>Alteromonas/Salinimonas group</taxon>
        <taxon>Alteromonas</taxon>
    </lineage>
</organism>
<dbReference type="Gene3D" id="3.40.50.300">
    <property type="entry name" value="P-loop containing nucleotide triphosphate hydrolases"/>
    <property type="match status" value="2"/>
</dbReference>
<dbReference type="PANTHER" id="PTHR19211:SF14">
    <property type="entry name" value="ATP-BINDING CASSETTE SUB-FAMILY F MEMBER 1"/>
    <property type="match status" value="1"/>
</dbReference>
<dbReference type="InterPro" id="IPR017871">
    <property type="entry name" value="ABC_transporter-like_CS"/>
</dbReference>
<evidence type="ECO:0000259" key="5">
    <source>
        <dbReference type="PROSITE" id="PS50893"/>
    </source>
</evidence>
<evidence type="ECO:0000256" key="4">
    <source>
        <dbReference type="SAM" id="Coils"/>
    </source>
</evidence>
<gene>
    <name evidence="6" type="ORF">QTP81_15775</name>
</gene>
<evidence type="ECO:0000313" key="7">
    <source>
        <dbReference type="Proteomes" id="UP001234343"/>
    </source>
</evidence>
<name>A0ABT7T0U1_9ALTE</name>
<keyword evidence="4" id="KW-0175">Coiled coil</keyword>
<dbReference type="InterPro" id="IPR003593">
    <property type="entry name" value="AAA+_ATPase"/>
</dbReference>
<dbReference type="PANTHER" id="PTHR19211">
    <property type="entry name" value="ATP-BINDING TRANSPORT PROTEIN-RELATED"/>
    <property type="match status" value="1"/>
</dbReference>
<dbReference type="InterPro" id="IPR032781">
    <property type="entry name" value="ABC_tran_Xtn"/>
</dbReference>